<feature type="domain" description="Pyruvate phosphate dikinase AMP/ATP-binding" evidence="5">
    <location>
        <begin position="50"/>
        <end position="378"/>
    </location>
</feature>
<comment type="similarity">
    <text evidence="1">Belongs to the PEP-utilizing enzyme family.</text>
</comment>
<reference evidence="6 7" key="1">
    <citation type="journal article" date="2024" name="Science">
        <title>Giant polyketide synthase enzymes in the biosynthesis of giant marine polyether toxins.</title>
        <authorList>
            <person name="Fallon T.R."/>
            <person name="Shende V.V."/>
            <person name="Wierzbicki I.H."/>
            <person name="Pendleton A.L."/>
            <person name="Watervoot N.F."/>
            <person name="Auber R.P."/>
            <person name="Gonzalez D.J."/>
            <person name="Wisecaver J.H."/>
            <person name="Moore B.S."/>
        </authorList>
    </citation>
    <scope>NUCLEOTIDE SEQUENCE [LARGE SCALE GENOMIC DNA]</scope>
    <source>
        <strain evidence="6 7">12B1</strain>
    </source>
</reference>
<keyword evidence="3" id="KW-1133">Transmembrane helix</keyword>
<gene>
    <name evidence="6" type="ORF">AB1Y20_008811</name>
</gene>
<feature type="transmembrane region" description="Helical" evidence="3">
    <location>
        <begin position="1176"/>
        <end position="1196"/>
    </location>
</feature>
<evidence type="ECO:0000313" key="7">
    <source>
        <dbReference type="Proteomes" id="UP001515480"/>
    </source>
</evidence>
<feature type="transmembrane region" description="Helical" evidence="3">
    <location>
        <begin position="1051"/>
        <end position="1080"/>
    </location>
</feature>
<dbReference type="PANTHER" id="PTHR43615:SF1">
    <property type="entry name" value="PPDK_N DOMAIN-CONTAINING PROTEIN"/>
    <property type="match status" value="1"/>
</dbReference>
<feature type="transmembrane region" description="Helical" evidence="3">
    <location>
        <begin position="1243"/>
        <end position="1265"/>
    </location>
</feature>
<feature type="region of interest" description="Disordered" evidence="2">
    <location>
        <begin position="1"/>
        <end position="35"/>
    </location>
</feature>
<dbReference type="InterPro" id="IPR036637">
    <property type="entry name" value="Phosphohistidine_dom_sf"/>
</dbReference>
<dbReference type="PANTHER" id="PTHR43615">
    <property type="entry name" value="PHOSPHOENOLPYRUVATE SYNTHASE-RELATED"/>
    <property type="match status" value="1"/>
</dbReference>
<dbReference type="GO" id="GO:0016301">
    <property type="term" value="F:kinase activity"/>
    <property type="evidence" value="ECO:0007669"/>
    <property type="project" value="InterPro"/>
</dbReference>
<proteinExistence type="inferred from homology"/>
<dbReference type="Gene3D" id="3.30.470.20">
    <property type="entry name" value="ATP-grasp fold, B domain"/>
    <property type="match status" value="1"/>
</dbReference>
<dbReference type="SUPFAM" id="SSF52009">
    <property type="entry name" value="Phosphohistidine domain"/>
    <property type="match status" value="1"/>
</dbReference>
<feature type="transmembrane region" description="Helical" evidence="3">
    <location>
        <begin position="1375"/>
        <end position="1397"/>
    </location>
</feature>
<keyword evidence="7" id="KW-1185">Reference proteome</keyword>
<dbReference type="GO" id="GO:0005524">
    <property type="term" value="F:ATP binding"/>
    <property type="evidence" value="ECO:0007669"/>
    <property type="project" value="InterPro"/>
</dbReference>
<dbReference type="Gene3D" id="3.30.1490.20">
    <property type="entry name" value="ATP-grasp fold, A domain"/>
    <property type="match status" value="1"/>
</dbReference>
<dbReference type="Pfam" id="PF01326">
    <property type="entry name" value="PPDK_N"/>
    <property type="match status" value="1"/>
</dbReference>
<organism evidence="6 7">
    <name type="scientific">Prymnesium parvum</name>
    <name type="common">Toxic golden alga</name>
    <dbReference type="NCBI Taxonomy" id="97485"/>
    <lineage>
        <taxon>Eukaryota</taxon>
        <taxon>Haptista</taxon>
        <taxon>Haptophyta</taxon>
        <taxon>Prymnesiophyceae</taxon>
        <taxon>Prymnesiales</taxon>
        <taxon>Prymnesiaceae</taxon>
        <taxon>Prymnesium</taxon>
    </lineage>
</organism>
<evidence type="ECO:0008006" key="8">
    <source>
        <dbReference type="Google" id="ProtNLM"/>
    </source>
</evidence>
<dbReference type="InterPro" id="IPR013815">
    <property type="entry name" value="ATP_grasp_subdomain_1"/>
</dbReference>
<evidence type="ECO:0000313" key="6">
    <source>
        <dbReference type="EMBL" id="KAL1505051.1"/>
    </source>
</evidence>
<dbReference type="Proteomes" id="UP001515480">
    <property type="component" value="Unassembled WGS sequence"/>
</dbReference>
<feature type="transmembrane region" description="Helical" evidence="3">
    <location>
        <begin position="1409"/>
        <end position="1428"/>
    </location>
</feature>
<dbReference type="Gene3D" id="1.10.357.140">
    <property type="entry name" value="UbiA prenyltransferase"/>
    <property type="match status" value="1"/>
</dbReference>
<feature type="compositionally biased region" description="Pro residues" evidence="2">
    <location>
        <begin position="13"/>
        <end position="31"/>
    </location>
</feature>
<feature type="domain" description="PEP-utilising enzyme mobile" evidence="4">
    <location>
        <begin position="914"/>
        <end position="984"/>
    </location>
</feature>
<evidence type="ECO:0000259" key="5">
    <source>
        <dbReference type="Pfam" id="PF01326"/>
    </source>
</evidence>
<keyword evidence="3" id="KW-0472">Membrane</keyword>
<comment type="caution">
    <text evidence="6">The sequence shown here is derived from an EMBL/GenBank/DDBJ whole genome shotgun (WGS) entry which is preliminary data.</text>
</comment>
<dbReference type="Pfam" id="PF00391">
    <property type="entry name" value="PEP-utilizers"/>
    <property type="match status" value="1"/>
</dbReference>
<dbReference type="InterPro" id="IPR002192">
    <property type="entry name" value="PPDK_AMP/ATP-bd"/>
</dbReference>
<feature type="transmembrane region" description="Helical" evidence="3">
    <location>
        <begin position="1152"/>
        <end position="1170"/>
    </location>
</feature>
<evidence type="ECO:0000259" key="4">
    <source>
        <dbReference type="Pfam" id="PF00391"/>
    </source>
</evidence>
<dbReference type="InterPro" id="IPR008279">
    <property type="entry name" value="PEP-util_enz_mobile_dom"/>
</dbReference>
<evidence type="ECO:0000256" key="2">
    <source>
        <dbReference type="SAM" id="MobiDB-lite"/>
    </source>
</evidence>
<feature type="transmembrane region" description="Helical" evidence="3">
    <location>
        <begin position="1277"/>
        <end position="1301"/>
    </location>
</feature>
<evidence type="ECO:0000256" key="3">
    <source>
        <dbReference type="SAM" id="Phobius"/>
    </source>
</evidence>
<dbReference type="Gene3D" id="3.50.30.10">
    <property type="entry name" value="Phosphohistidine domain"/>
    <property type="match status" value="1"/>
</dbReference>
<dbReference type="SUPFAM" id="SSF56059">
    <property type="entry name" value="Glutathione synthetase ATP-binding domain-like"/>
    <property type="match status" value="1"/>
</dbReference>
<dbReference type="InterPro" id="IPR051549">
    <property type="entry name" value="PEP_Utilizing_Enz"/>
</dbReference>
<keyword evidence="3" id="KW-0812">Transmembrane</keyword>
<dbReference type="EMBL" id="JBGBPQ010000019">
    <property type="protein sequence ID" value="KAL1505051.1"/>
    <property type="molecule type" value="Genomic_DNA"/>
</dbReference>
<dbReference type="InterPro" id="IPR044878">
    <property type="entry name" value="UbiA_sf"/>
</dbReference>
<sequence>MRPTTRTDGASRPPSPAPPPSPPSSPPPADETPPLLLTARSGLTDPQLTQSIGGKALNLFRLSEILQSAGAAADAPLPGGVRAARVPPFFAVTTAAFGAFLEHNDLLPAIRLPPHADLAAHAERVHDLVVAAQMPPAVEAAVSAAYAAMFAGDEWVAVRSSGTDEDSSENSFAGQYESFLFQRGAPMVLEALKRCWASAFSERVFASRLRARLAPEASRMGVVVQKMVRSDVSGVAFSRHPLSPASSAAALVSAVLGVGEGLVSGALDSDAYLVPRAALRAIAAGGGEEAVAAAAVTKELAEKTERFVFDVGAGRGLVSEAVPPALHKAPCLRDVEAISVALMALRVEDVLGCPQDTEWALEAGSLFVVQARPVPTLPNAAFFERHVDPKRDATLWDNSNIVESYSGVTTPLTFSWASVAYYKAYLCTFKNNGVPDAVVRSHDGFLRNLLGLQRGHVYYNLMNWYRALGAVPLPEAMRDKLMDQMMGVKAGLTPELEALIGSARTSVPAYGGGARVGLLKRLVANWLYTDEVVREFVEYFEAWYDYWRRRDFYAMSLHELVGFYHETLRHIIDEWDVPPANDTLLMVFFGMAKKLTAELPGMEGDEGAADELLNNLLTGQDVRSFQPTAHLMRIAAIISDGNAATRDWFVQTGSEEIARVVQAAAQPPAHTRQVVAELRSWVDQWGFRCANELKLEENDFADDPRFLVDQLQGYLKSGKFRIEEIHEREERILREAEAKLQTHLSRASLVTRLKYRWVLKNARRHVAHRENLRFLRTQLWGVLRKLFRGMGHQLAQLGYIDAKMDVFYLTVDEIVAFVEGRGVSGDLRPLIEVRQREFESYRQSAEPPERFLTFGAHGAYARYPLLTADLDLLKDENAAVSDDPNTLVGTACCPGVVETHVRVVASIKECAGMSGEILVTARTDPGWITVYPMCGGLLIERGSLLSHSAVVAREVGLPTIVSISGGLTKRLKTGMKVRMDGGKGTVTILTDEHGAPVEAPPSPPPKEPRDAVVEADSVAVTVGGKDELRSTLLTPADTPPPPRSRRGGVCLAVALLLASPLLLVGLPLALFFVSTFRCCLFSRPLPKRWKPRPASEPPFVDPEGALMLEAIDAPPPAKPEGAAPPPERQPHAEATPDSVGAFYTFFMERVPVLVYALLCGGMVLSGVYISTGKFDLKAFLIAFGVGMLFLVLLRFMDEVKDVDKDKKGHPERPLPRGLLSVDAVTRGIHLMYTALLAASIGCFWLTIASGVCGLIVSLILWLMYVEFYCPALLDRSPLLVAVTHQSIIFPLAVFTCCAANGDGYKEGNTYFLGMVLLGSMLTYEVCRKLDPKAHVALGTYLNAYGPVGVFLMVTFATLLDVGGAVGLATNLEQDWPIKMIVAAPCVVLASLLLLFVTGNRGKTYKLVELMSVLSLLYQWYAVPIAAWAKWYTL</sequence>
<evidence type="ECO:0000256" key="1">
    <source>
        <dbReference type="ARBA" id="ARBA00007837"/>
    </source>
</evidence>
<accession>A0AB34IRL0</accession>
<name>A0AB34IRL0_PRYPA</name>
<protein>
    <recommendedName>
        <fullName evidence="8">Pyruvate, water dikinase</fullName>
    </recommendedName>
</protein>
<feature type="transmembrane region" description="Helical" evidence="3">
    <location>
        <begin position="1347"/>
        <end position="1369"/>
    </location>
</feature>